<evidence type="ECO:0000313" key="5">
    <source>
        <dbReference type="Proteomes" id="UP000516117"/>
    </source>
</evidence>
<evidence type="ECO:0000259" key="3">
    <source>
        <dbReference type="Pfam" id="PF13462"/>
    </source>
</evidence>
<dbReference type="InterPro" id="IPR036249">
    <property type="entry name" value="Thioredoxin-like_sf"/>
</dbReference>
<keyword evidence="2" id="KW-1133">Transmembrane helix</keyword>
<feature type="domain" description="Thioredoxin-like fold" evidence="3">
    <location>
        <begin position="88"/>
        <end position="234"/>
    </location>
</feature>
<dbReference type="SUPFAM" id="SSF52833">
    <property type="entry name" value="Thioredoxin-like"/>
    <property type="match status" value="1"/>
</dbReference>
<dbReference type="Proteomes" id="UP000516117">
    <property type="component" value="Chromosome"/>
</dbReference>
<evidence type="ECO:0000256" key="1">
    <source>
        <dbReference type="SAM" id="MobiDB-lite"/>
    </source>
</evidence>
<dbReference type="EMBL" id="CP060789">
    <property type="protein sequence ID" value="QNP57168.1"/>
    <property type="molecule type" value="Genomic_DNA"/>
</dbReference>
<feature type="transmembrane region" description="Helical" evidence="2">
    <location>
        <begin position="29"/>
        <end position="53"/>
    </location>
</feature>
<proteinExistence type="predicted"/>
<organism evidence="4 5">
    <name type="scientific">Tessaracoccus defluvii</name>
    <dbReference type="NCBI Taxonomy" id="1285901"/>
    <lineage>
        <taxon>Bacteria</taxon>
        <taxon>Bacillati</taxon>
        <taxon>Actinomycetota</taxon>
        <taxon>Actinomycetes</taxon>
        <taxon>Propionibacteriales</taxon>
        <taxon>Propionibacteriaceae</taxon>
        <taxon>Tessaracoccus</taxon>
    </lineage>
</organism>
<evidence type="ECO:0000256" key="2">
    <source>
        <dbReference type="SAM" id="Phobius"/>
    </source>
</evidence>
<evidence type="ECO:0000313" key="4">
    <source>
        <dbReference type="EMBL" id="QNP57168.1"/>
    </source>
</evidence>
<dbReference type="InterPro" id="IPR012336">
    <property type="entry name" value="Thioredoxin-like_fold"/>
</dbReference>
<reference evidence="4 5" key="1">
    <citation type="submission" date="2020-08" db="EMBL/GenBank/DDBJ databases">
        <title>Genome sequence of Tessaracoccus defluvii JCM 17540T.</title>
        <authorList>
            <person name="Hyun D.-W."/>
            <person name="Bae J.-W."/>
        </authorList>
    </citation>
    <scope>NUCLEOTIDE SEQUENCE [LARGE SCALE GENOMIC DNA]</scope>
    <source>
        <strain evidence="4 5">JCM 17540</strain>
    </source>
</reference>
<dbReference type="Gene3D" id="3.40.30.10">
    <property type="entry name" value="Glutaredoxin"/>
    <property type="match status" value="1"/>
</dbReference>
<sequence>MANNSNMSKRAALHRQQEMDERNKKARRITIGSIVVLAIVAVVVIAVVAVQALTNPKGVTADQQTPAAGTDGYGVLIQGKQPSDDLPHLVIWEDYLCPYCGLAEQTYGQTVKQLVADGKMTAEIRTTFFLDGQRTNGPSRKAAMAAAAAAGVGKFDEYHAALYADQAAEAVGFPESELRDRFARAAGIEGDDLKKFQELYDTGAFTDWIEAANDRFFADQISGTPTYLVGDEKLPITSGTIPTDADGFLAAVEELAAQQ</sequence>
<dbReference type="AlphaFoldDB" id="A0A7H0H9F2"/>
<dbReference type="RefSeq" id="WP_187722261.1">
    <property type="nucleotide sequence ID" value="NZ_BAABBL010000012.1"/>
</dbReference>
<feature type="region of interest" description="Disordered" evidence="1">
    <location>
        <begin position="1"/>
        <end position="20"/>
    </location>
</feature>
<keyword evidence="2" id="KW-0812">Transmembrane</keyword>
<dbReference type="Pfam" id="PF13462">
    <property type="entry name" value="Thioredoxin_4"/>
    <property type="match status" value="1"/>
</dbReference>
<keyword evidence="2" id="KW-0472">Membrane</keyword>
<gene>
    <name evidence="4" type="ORF">H9L22_07795</name>
</gene>
<dbReference type="KEGG" id="tdf:H9L22_07795"/>
<dbReference type="CDD" id="cd02972">
    <property type="entry name" value="DsbA_family"/>
    <property type="match status" value="1"/>
</dbReference>
<accession>A0A7H0H9F2</accession>
<name>A0A7H0H9F2_9ACTN</name>
<protein>
    <submittedName>
        <fullName evidence="4">Thioredoxin domain-containing protein</fullName>
    </submittedName>
</protein>
<keyword evidence="5" id="KW-1185">Reference proteome</keyword>